<organism evidence="1 2">
    <name type="scientific">Paenibacillus odorifer</name>
    <dbReference type="NCBI Taxonomy" id="189426"/>
    <lineage>
        <taxon>Bacteria</taxon>
        <taxon>Bacillati</taxon>
        <taxon>Bacillota</taxon>
        <taxon>Bacilli</taxon>
        <taxon>Bacillales</taxon>
        <taxon>Paenibacillaceae</taxon>
        <taxon>Paenibacillus</taxon>
    </lineage>
</organism>
<proteinExistence type="predicted"/>
<dbReference type="AlphaFoldDB" id="A0AB36JF30"/>
<protein>
    <submittedName>
        <fullName evidence="1">Uncharacterized protein</fullName>
    </submittedName>
</protein>
<name>A0AB36JF30_9BACL</name>
<dbReference type="Proteomes" id="UP000187323">
    <property type="component" value="Unassembled WGS sequence"/>
</dbReference>
<reference evidence="1 2" key="1">
    <citation type="submission" date="2016-10" db="EMBL/GenBank/DDBJ databases">
        <title>Paenibacillus species isolates.</title>
        <authorList>
            <person name="Beno S.M."/>
        </authorList>
    </citation>
    <scope>NUCLEOTIDE SEQUENCE [LARGE SCALE GENOMIC DNA]</scope>
    <source>
        <strain evidence="1 2">FSL H7-0918</strain>
    </source>
</reference>
<evidence type="ECO:0000313" key="1">
    <source>
        <dbReference type="EMBL" id="OME19165.1"/>
    </source>
</evidence>
<gene>
    <name evidence="1" type="ORF">BSK47_16465</name>
</gene>
<sequence length="123" mass="14698">MRVCVLRVSELWGRLRSLDCLCLFGKLSGICEALIGHLWSTMGTYGILFEHIWSFYRASMQLLLELIWSFYRAPMELLLELIWSIYWAPMELLLELIWSFYRASMELLLELIWSFYRAPIGHR</sequence>
<accession>A0AB36JF30</accession>
<comment type="caution">
    <text evidence="1">The sequence shown here is derived from an EMBL/GenBank/DDBJ whole genome shotgun (WGS) entry which is preliminary data.</text>
</comment>
<dbReference type="EMBL" id="MPTO01000014">
    <property type="protein sequence ID" value="OME19165.1"/>
    <property type="molecule type" value="Genomic_DNA"/>
</dbReference>
<evidence type="ECO:0000313" key="2">
    <source>
        <dbReference type="Proteomes" id="UP000187323"/>
    </source>
</evidence>